<dbReference type="PROSITE" id="PS51257">
    <property type="entry name" value="PROKAR_LIPOPROTEIN"/>
    <property type="match status" value="1"/>
</dbReference>
<organism evidence="1 2">
    <name type="scientific">Ruminiclostridium hungatei</name>
    <name type="common">Clostridium hungatei</name>
    <dbReference type="NCBI Taxonomy" id="48256"/>
    <lineage>
        <taxon>Bacteria</taxon>
        <taxon>Bacillati</taxon>
        <taxon>Bacillota</taxon>
        <taxon>Clostridia</taxon>
        <taxon>Eubacteriales</taxon>
        <taxon>Oscillospiraceae</taxon>
        <taxon>Ruminiclostridium</taxon>
    </lineage>
</organism>
<accession>A0A1V4SF79</accession>
<protein>
    <recommendedName>
        <fullName evidence="3">Lipoprotein</fullName>
    </recommendedName>
</protein>
<evidence type="ECO:0000313" key="2">
    <source>
        <dbReference type="Proteomes" id="UP000191554"/>
    </source>
</evidence>
<proteinExistence type="predicted"/>
<sequence>MKRNYRFWIITFAAAFCFIFTGCSSIGFDIESTINPPEYGTLAVQGTWKIDGFISALPQGKNAGEKQELVKNKYLEQWAVFDNELGAVGPETCVNPKYRIIKTTADSFIQGKYRVDETELGLGKQEVYVVSISNGSQLFYELIITDSNTAYVYMDNGFLVLKKTSDQVDAKLKEKSLSHVGQNVNSGRYEEDPLLRSGILLGIRAADNSYRTLWIYSKNREIETTGWTRQLLVPRAKGFWQVGTINESNIHAIYAQAFNENYMPPKNLADVLNGNMLKIDQGTKLNFAGNDYIGIEDSDLLRVYPVENLKDGLAVSLKDIAQGDADNIFDQSAKDFAASVKGEAYDKLIRKTDTRNFTLMRRNGHWVLKSRLYFSQPYEKDFMDFDLRLMVPDRLIQYDEMNIPWNDIKAKLPWTSDAFMSPNKDIAVLADSKSLCVYSIKNSSGINRQLLKLELAKGDTIVMAEWSIGRYADLWDNFVDKLQKMNY</sequence>
<dbReference type="AlphaFoldDB" id="A0A1V4SF79"/>
<keyword evidence="2" id="KW-1185">Reference proteome</keyword>
<reference evidence="1 2" key="1">
    <citation type="submission" date="2017-03" db="EMBL/GenBank/DDBJ databases">
        <title>Genome sequence of Clostridium hungatei DSM 14427.</title>
        <authorList>
            <person name="Poehlein A."/>
            <person name="Daniel R."/>
        </authorList>
    </citation>
    <scope>NUCLEOTIDE SEQUENCE [LARGE SCALE GENOMIC DNA]</scope>
    <source>
        <strain evidence="1 2">DSM 14427</strain>
    </source>
</reference>
<comment type="caution">
    <text evidence="1">The sequence shown here is derived from an EMBL/GenBank/DDBJ whole genome shotgun (WGS) entry which is preliminary data.</text>
</comment>
<evidence type="ECO:0000313" key="1">
    <source>
        <dbReference type="EMBL" id="OPX42572.1"/>
    </source>
</evidence>
<dbReference type="OrthoDB" id="2677224at2"/>
<dbReference type="STRING" id="48256.CLHUN_35390"/>
<dbReference type="EMBL" id="MZGX01000027">
    <property type="protein sequence ID" value="OPX42572.1"/>
    <property type="molecule type" value="Genomic_DNA"/>
</dbReference>
<gene>
    <name evidence="1" type="ORF">CLHUN_35390</name>
</gene>
<name>A0A1V4SF79_RUMHU</name>
<evidence type="ECO:0008006" key="3">
    <source>
        <dbReference type="Google" id="ProtNLM"/>
    </source>
</evidence>
<dbReference type="Proteomes" id="UP000191554">
    <property type="component" value="Unassembled WGS sequence"/>
</dbReference>